<dbReference type="InterPro" id="IPR015289">
    <property type="entry name" value="A-L-arabinofuranosidase_B_cat"/>
</dbReference>
<dbReference type="InterPro" id="IPR013320">
    <property type="entry name" value="ConA-like_dom_sf"/>
</dbReference>
<evidence type="ECO:0000256" key="6">
    <source>
        <dbReference type="PIRSR" id="PIRSR638964-1"/>
    </source>
</evidence>
<dbReference type="GO" id="GO:0045490">
    <property type="term" value="P:pectin catabolic process"/>
    <property type="evidence" value="ECO:0007669"/>
    <property type="project" value="TreeGrafter"/>
</dbReference>
<dbReference type="Gene3D" id="2.60.120.200">
    <property type="match status" value="1"/>
</dbReference>
<dbReference type="Pfam" id="PF09206">
    <property type="entry name" value="ArabFuran-catal"/>
    <property type="match status" value="1"/>
</dbReference>
<protein>
    <submittedName>
        <fullName evidence="10">Arabinofuranosidase catalytic domain-containing protein</fullName>
    </submittedName>
</protein>
<organism evidence="10">
    <name type="scientific">Nakamurella sp. A5-74</name>
    <dbReference type="NCBI Taxonomy" id="3158264"/>
    <lineage>
        <taxon>Bacteria</taxon>
        <taxon>Bacillati</taxon>
        <taxon>Actinomycetota</taxon>
        <taxon>Actinomycetes</taxon>
        <taxon>Nakamurellales</taxon>
        <taxon>Nakamurellaceae</taxon>
        <taxon>Nakamurella</taxon>
    </lineage>
</organism>
<dbReference type="GO" id="GO:0046556">
    <property type="term" value="F:alpha-L-arabinofuranosidase activity"/>
    <property type="evidence" value="ECO:0007669"/>
    <property type="project" value="InterPro"/>
</dbReference>
<feature type="active site" description="Nucleophile" evidence="6">
    <location>
        <position position="255"/>
    </location>
</feature>
<accession>A0AAU8DMY9</accession>
<keyword evidence="2" id="KW-0732">Signal</keyword>
<dbReference type="AlphaFoldDB" id="A0AAU8DMY9"/>
<keyword evidence="5" id="KW-0326">Glycosidase</keyword>
<evidence type="ECO:0000313" key="10">
    <source>
        <dbReference type="EMBL" id="XCG63344.1"/>
    </source>
</evidence>
<keyword evidence="3" id="KW-0378">Hydrolase</keyword>
<keyword evidence="7" id="KW-1015">Disulfide bond</keyword>
<keyword evidence="4" id="KW-0325">Glycoprotein</keyword>
<dbReference type="EMBL" id="CP159218">
    <property type="protein sequence ID" value="XCG63344.1"/>
    <property type="molecule type" value="Genomic_DNA"/>
</dbReference>
<proteinExistence type="inferred from homology"/>
<evidence type="ECO:0000256" key="5">
    <source>
        <dbReference type="ARBA" id="ARBA00023295"/>
    </source>
</evidence>
<feature type="disulfide bond" evidence="7">
    <location>
        <begin position="210"/>
        <end position="211"/>
    </location>
</feature>
<feature type="domain" description="Ricin B lectin" evidence="9">
    <location>
        <begin position="649"/>
        <end position="777"/>
    </location>
</feature>
<gene>
    <name evidence="10" type="ORF">ABLG96_19420</name>
</gene>
<dbReference type="SUPFAM" id="SSF110221">
    <property type="entry name" value="AbfB domain"/>
    <property type="match status" value="1"/>
</dbReference>
<feature type="active site" description="Proton donor" evidence="6">
    <location>
        <position position="329"/>
    </location>
</feature>
<dbReference type="GO" id="GO:0031221">
    <property type="term" value="P:arabinan metabolic process"/>
    <property type="evidence" value="ECO:0007669"/>
    <property type="project" value="InterPro"/>
</dbReference>
<dbReference type="Pfam" id="PF05270">
    <property type="entry name" value="AbfB"/>
    <property type="match status" value="1"/>
</dbReference>
<feature type="compositionally biased region" description="Basic residues" evidence="8">
    <location>
        <begin position="12"/>
        <end position="23"/>
    </location>
</feature>
<feature type="disulfide bond" evidence="7">
    <location>
        <begin position="120"/>
        <end position="125"/>
    </location>
</feature>
<dbReference type="Gene3D" id="2.80.10.50">
    <property type="match status" value="4"/>
</dbReference>
<dbReference type="PROSITE" id="PS50231">
    <property type="entry name" value="RICIN_B_LECTIN"/>
    <property type="match status" value="3"/>
</dbReference>
<dbReference type="InterPro" id="IPR036195">
    <property type="entry name" value="AbfB_ABD_sf"/>
</dbReference>
<evidence type="ECO:0000256" key="7">
    <source>
        <dbReference type="PIRSR" id="PIRSR638964-3"/>
    </source>
</evidence>
<feature type="domain" description="Ricin B lectin" evidence="9">
    <location>
        <begin position="373"/>
        <end position="514"/>
    </location>
</feature>
<dbReference type="InterPro" id="IPR035992">
    <property type="entry name" value="Ricin_B-like_lectins"/>
</dbReference>
<evidence type="ECO:0000256" key="8">
    <source>
        <dbReference type="SAM" id="MobiDB-lite"/>
    </source>
</evidence>
<evidence type="ECO:0000256" key="4">
    <source>
        <dbReference type="ARBA" id="ARBA00023180"/>
    </source>
</evidence>
<sequence>MTTHPRIPGWRNRSHRNVGRRTTGRTARLGRLVAVAALVASGLFGTAPAVSIAGTGALPCDAFAAGGTSCVASFSTVRALYASYSGPLYRVSRSFDAATSNIGLLTTGGYANAAAQDSFCAGTVCTITTLYDQSPNHNDLTVAGVGAAGSSDRGARADDLPVTVEGHKAYGVLVTPRVGYRRASGTGMATGAQPESIYAVMSGTLASNACCFDFGNVETVPVDHGPGTMDALIVSTFCGSPPCAGSGPWIQADLEDGVFMGNGSSNPNAASQTSPFITAVLRNNGQNTYALKGSNATAPTLTSLYSGALPAGYGPMNLEGGITLGAGGDNSNAAPGAFFEGAITSGYASETAITNMQTNIASMTYTGTSGGGAGVGVTGPGGKCLDVVGNDTGNAGSNVVLFSCQHDAADQHWQYIRTTPTVFAGSGAGEYVNTLKTLGRCLDIKGNSTAVNTEVELWTCSDIGGQKWVQQANGSLLNPQSGLCLASPGGSTIDGVVLRIETCTGGASQRFVVTLGLLIQGQTIAAPAGRCVDVSGTNTGANNTDVVMYDCLREATDQQWWLDADRSITTLGRCLDVKGNATAVGTQVGLYDCNGVGGQKWVQQPNGTLLNPQSGLCLTDPAGNTANGTVLDLENCRNAASQKFFVNSGHPVTTLGGKCMDIGGNDLYGNWQVPPVQIWDCIPTAADQHWVLTVGNTVETMTRCLDVAGNSTAAGAKVDLFNCNGVGGQQWAQRADGTLLNPPSGLCLTTPGGSTTNGTQLTIDVCTGGASQQFGVVAATALSPGGAISLRSTTACCATSYLRHQNGAAVLSGIAAGNSVADRQDATWVVRNGLSNSSCISFESKNFPNGYLRQQNRSVLQQQNDGTPTFASDATFCPQPGKNGQGVSLSWVGNAALFVRHYNGQIYLASNGGGNPWDSAISWTADVSWLPTPGWAP</sequence>
<feature type="region of interest" description="Disordered" evidence="8">
    <location>
        <begin position="1"/>
        <end position="23"/>
    </location>
</feature>
<evidence type="ECO:0000259" key="9">
    <source>
        <dbReference type="SMART" id="SM00458"/>
    </source>
</evidence>
<dbReference type="GO" id="GO:0046373">
    <property type="term" value="P:L-arabinose metabolic process"/>
    <property type="evidence" value="ECO:0007669"/>
    <property type="project" value="InterPro"/>
</dbReference>
<dbReference type="PANTHER" id="PTHR39447:SF2">
    <property type="entry name" value="ALPHA-L-ARABINOFURANOSIDASE B"/>
    <property type="match status" value="1"/>
</dbReference>
<dbReference type="Pfam" id="PF00652">
    <property type="entry name" value="Ricin_B_lectin"/>
    <property type="match status" value="3"/>
</dbReference>
<dbReference type="InterPro" id="IPR000772">
    <property type="entry name" value="Ricin_B_lectin"/>
</dbReference>
<dbReference type="SUPFAM" id="SSF49899">
    <property type="entry name" value="Concanavalin A-like lectins/glucanases"/>
    <property type="match status" value="1"/>
</dbReference>
<name>A0AAU8DMY9_9ACTN</name>
<evidence type="ECO:0000256" key="1">
    <source>
        <dbReference type="ARBA" id="ARBA00006963"/>
    </source>
</evidence>
<dbReference type="RefSeq" id="WP_353648959.1">
    <property type="nucleotide sequence ID" value="NZ_CP159218.1"/>
</dbReference>
<dbReference type="CDD" id="cd23399">
    <property type="entry name" value="beta-trefoil_ABD_ABFB"/>
    <property type="match status" value="1"/>
</dbReference>
<dbReference type="PANTHER" id="PTHR39447">
    <property type="entry name" value="ALPHA-L-ARABINOFURANOSIDASE B"/>
    <property type="match status" value="1"/>
</dbReference>
<dbReference type="SUPFAM" id="SSF50370">
    <property type="entry name" value="Ricin B-like lectins"/>
    <property type="match status" value="3"/>
</dbReference>
<feature type="domain" description="Ricin B lectin" evidence="9">
    <location>
        <begin position="520"/>
        <end position="647"/>
    </location>
</feature>
<dbReference type="InterPro" id="IPR038964">
    <property type="entry name" value="ABFB"/>
</dbReference>
<dbReference type="InterPro" id="IPR007934">
    <property type="entry name" value="AbfB_ABD"/>
</dbReference>
<comment type="similarity">
    <text evidence="1">Belongs to the glycosyl hydrolase 54 family.</text>
</comment>
<dbReference type="SMART" id="SM00458">
    <property type="entry name" value="RICIN"/>
    <property type="match status" value="3"/>
</dbReference>
<feature type="disulfide bond" evidence="7">
    <location>
        <begin position="60"/>
        <end position="70"/>
    </location>
</feature>
<reference evidence="10" key="1">
    <citation type="submission" date="2024-05" db="EMBL/GenBank/DDBJ databases">
        <authorList>
            <person name="Cai S.Y."/>
            <person name="Jin L.M."/>
            <person name="Li H.R."/>
        </authorList>
    </citation>
    <scope>NUCLEOTIDE SEQUENCE</scope>
    <source>
        <strain evidence="10">A5-74</strain>
    </source>
</reference>
<evidence type="ECO:0000256" key="2">
    <source>
        <dbReference type="ARBA" id="ARBA00022729"/>
    </source>
</evidence>
<evidence type="ECO:0000256" key="3">
    <source>
        <dbReference type="ARBA" id="ARBA00022801"/>
    </source>
</evidence>